<dbReference type="AlphaFoldDB" id="A0A7W7R3S4"/>
<evidence type="ECO:0000256" key="1">
    <source>
        <dbReference type="ARBA" id="ARBA00001974"/>
    </source>
</evidence>
<dbReference type="InterPro" id="IPR016169">
    <property type="entry name" value="FAD-bd_PCMH_sub2"/>
</dbReference>
<name>A0A7W7R3S4_KITKI</name>
<dbReference type="RefSeq" id="WP_184936767.1">
    <property type="nucleotide sequence ID" value="NZ_JACHJV010000001.1"/>
</dbReference>
<reference evidence="7 8" key="1">
    <citation type="submission" date="2020-08" db="EMBL/GenBank/DDBJ databases">
        <title>Sequencing the genomes of 1000 actinobacteria strains.</title>
        <authorList>
            <person name="Klenk H.-P."/>
        </authorList>
    </citation>
    <scope>NUCLEOTIDE SEQUENCE [LARGE SCALE GENOMIC DNA]</scope>
    <source>
        <strain evidence="7 8">DSM 41654</strain>
    </source>
</reference>
<keyword evidence="5" id="KW-0560">Oxidoreductase</keyword>
<dbReference type="Proteomes" id="UP000540506">
    <property type="component" value="Unassembled WGS sequence"/>
</dbReference>
<evidence type="ECO:0000313" key="7">
    <source>
        <dbReference type="EMBL" id="MBB4924895.1"/>
    </source>
</evidence>
<dbReference type="PANTHER" id="PTHR42973:SF39">
    <property type="entry name" value="FAD-BINDING PCMH-TYPE DOMAIN-CONTAINING PROTEIN"/>
    <property type="match status" value="1"/>
</dbReference>
<dbReference type="PROSITE" id="PS51387">
    <property type="entry name" value="FAD_PCMH"/>
    <property type="match status" value="1"/>
</dbReference>
<dbReference type="InterPro" id="IPR050416">
    <property type="entry name" value="FAD-linked_Oxidoreductase"/>
</dbReference>
<proteinExistence type="inferred from homology"/>
<dbReference type="GO" id="GO:0071949">
    <property type="term" value="F:FAD binding"/>
    <property type="evidence" value="ECO:0007669"/>
    <property type="project" value="InterPro"/>
</dbReference>
<keyword evidence="8" id="KW-1185">Reference proteome</keyword>
<comment type="caution">
    <text evidence="7">The sequence shown here is derived from an EMBL/GenBank/DDBJ whole genome shotgun (WGS) entry which is preliminary data.</text>
</comment>
<protein>
    <submittedName>
        <fullName evidence="7">FAD/FMN-containing dehydrogenase</fullName>
    </submittedName>
</protein>
<comment type="similarity">
    <text evidence="2">Belongs to the oxygen-dependent FAD-linked oxidoreductase family.</text>
</comment>
<evidence type="ECO:0000259" key="6">
    <source>
        <dbReference type="PROSITE" id="PS51387"/>
    </source>
</evidence>
<evidence type="ECO:0000256" key="5">
    <source>
        <dbReference type="ARBA" id="ARBA00023002"/>
    </source>
</evidence>
<keyword evidence="3" id="KW-0285">Flavoprotein</keyword>
<dbReference type="Pfam" id="PF08031">
    <property type="entry name" value="BBE"/>
    <property type="match status" value="1"/>
</dbReference>
<dbReference type="InterPro" id="IPR012951">
    <property type="entry name" value="BBE"/>
</dbReference>
<dbReference type="EMBL" id="JACHJV010000001">
    <property type="protein sequence ID" value="MBB4924895.1"/>
    <property type="molecule type" value="Genomic_DNA"/>
</dbReference>
<sequence length="476" mass="51356">MSAAVRRALEAACPGRVITAEHPAYDRVRLLFNGMHDRRPQAICLPGDAAEVRAAVLAARGTGLPTAIRGGGHNIAGSGSVDDGVVIDLRLLNRVAVDPRRRLARAGGGAIWADFDMATTTYGLASTGGTFDDTGVGGLTLGGGIGHLMGRHGLACDNVESYQLVTVDGELLTVDAASDPELNWALRGAGHNFGVVTEFEFRLHPVERVYGGYVAYPGEDPAAAIRLFRDLMLDASDDLTCTMLLERYGPTQRPAAVMSVCYLGDDPEYRAILDKTLRRIEPLDWRIEERGYLSMQLCLGRLPFGLRHYWSARCVEGLPDELVEAIAERFRAASITDPFNDTVLLEPIHGAVRTADPARSAVPFRGAGFNVTGMSIWDPGRPDADAERTAWAKSVAAAAEPYGSWGDGYINYAEGGAAGPERAVRTFGAEAYGRLVALKRRLDPENFLRSNYNVNPIEASVEDAVEGARKDAEQVR</sequence>
<comment type="cofactor">
    <cofactor evidence="1">
        <name>FAD</name>
        <dbReference type="ChEBI" id="CHEBI:57692"/>
    </cofactor>
</comment>
<dbReference type="Gene3D" id="3.40.462.20">
    <property type="match status" value="1"/>
</dbReference>
<dbReference type="InterPro" id="IPR016166">
    <property type="entry name" value="FAD-bd_PCMH"/>
</dbReference>
<gene>
    <name evidence="7" type="ORF">FHR34_003888</name>
</gene>
<keyword evidence="4" id="KW-0274">FAD</keyword>
<dbReference type="SUPFAM" id="SSF56176">
    <property type="entry name" value="FAD-binding/transporter-associated domain-like"/>
    <property type="match status" value="1"/>
</dbReference>
<feature type="domain" description="FAD-binding PCMH-type" evidence="6">
    <location>
        <begin position="35"/>
        <end position="206"/>
    </location>
</feature>
<organism evidence="7 8">
    <name type="scientific">Kitasatospora kifunensis</name>
    <name type="common">Streptomyces kifunensis</name>
    <dbReference type="NCBI Taxonomy" id="58351"/>
    <lineage>
        <taxon>Bacteria</taxon>
        <taxon>Bacillati</taxon>
        <taxon>Actinomycetota</taxon>
        <taxon>Actinomycetes</taxon>
        <taxon>Kitasatosporales</taxon>
        <taxon>Streptomycetaceae</taxon>
        <taxon>Kitasatospora</taxon>
    </lineage>
</organism>
<dbReference type="Pfam" id="PF01565">
    <property type="entry name" value="FAD_binding_4"/>
    <property type="match status" value="1"/>
</dbReference>
<evidence type="ECO:0000256" key="2">
    <source>
        <dbReference type="ARBA" id="ARBA00005466"/>
    </source>
</evidence>
<dbReference type="InterPro" id="IPR006094">
    <property type="entry name" value="Oxid_FAD_bind_N"/>
</dbReference>
<evidence type="ECO:0000313" key="8">
    <source>
        <dbReference type="Proteomes" id="UP000540506"/>
    </source>
</evidence>
<evidence type="ECO:0000256" key="4">
    <source>
        <dbReference type="ARBA" id="ARBA00022827"/>
    </source>
</evidence>
<dbReference type="Gene3D" id="3.30.465.10">
    <property type="match status" value="1"/>
</dbReference>
<dbReference type="GO" id="GO:0016491">
    <property type="term" value="F:oxidoreductase activity"/>
    <property type="evidence" value="ECO:0007669"/>
    <property type="project" value="UniProtKB-KW"/>
</dbReference>
<dbReference type="Gene3D" id="3.30.43.10">
    <property type="entry name" value="Uridine Diphospho-n-acetylenolpyruvylglucosamine Reductase, domain 2"/>
    <property type="match status" value="1"/>
</dbReference>
<dbReference type="InterPro" id="IPR036318">
    <property type="entry name" value="FAD-bd_PCMH-like_sf"/>
</dbReference>
<evidence type="ECO:0000256" key="3">
    <source>
        <dbReference type="ARBA" id="ARBA00022630"/>
    </source>
</evidence>
<dbReference type="InterPro" id="IPR016167">
    <property type="entry name" value="FAD-bd_PCMH_sub1"/>
</dbReference>
<dbReference type="PANTHER" id="PTHR42973">
    <property type="entry name" value="BINDING OXIDOREDUCTASE, PUTATIVE (AFU_ORTHOLOGUE AFUA_1G17690)-RELATED"/>
    <property type="match status" value="1"/>
</dbReference>
<accession>A0A7W7R3S4</accession>